<proteinExistence type="inferred from homology"/>
<dbReference type="PANTHER" id="PTHR13887">
    <property type="entry name" value="GLUTATHIONE S-TRANSFERASE KAPPA"/>
    <property type="match status" value="1"/>
</dbReference>
<dbReference type="OrthoDB" id="117402at2"/>
<keyword evidence="4" id="KW-1015">Disulfide bond</keyword>
<reference evidence="7 8" key="1">
    <citation type="submission" date="2017-07" db="EMBL/GenBank/DDBJ databases">
        <title>Draft whole genome sequences of clinical Proprionibacteriaceae strains.</title>
        <authorList>
            <person name="Bernier A.-M."/>
            <person name="Bernard K."/>
            <person name="Domingo M.-C."/>
        </authorList>
    </citation>
    <scope>NUCLEOTIDE SEQUENCE [LARGE SCALE GENOMIC DNA]</scope>
    <source>
        <strain evidence="7 8">NML 030167</strain>
    </source>
</reference>
<accession>A0A255G4D6</accession>
<dbReference type="InterPro" id="IPR036249">
    <property type="entry name" value="Thioredoxin-like_sf"/>
</dbReference>
<evidence type="ECO:0000313" key="8">
    <source>
        <dbReference type="Proteomes" id="UP000215896"/>
    </source>
</evidence>
<evidence type="ECO:0000256" key="4">
    <source>
        <dbReference type="ARBA" id="ARBA00023157"/>
    </source>
</evidence>
<dbReference type="GO" id="GO:0016491">
    <property type="term" value="F:oxidoreductase activity"/>
    <property type="evidence" value="ECO:0007669"/>
    <property type="project" value="UniProtKB-KW"/>
</dbReference>
<dbReference type="Gene3D" id="3.40.30.10">
    <property type="entry name" value="Glutaredoxin"/>
    <property type="match status" value="1"/>
</dbReference>
<protein>
    <submittedName>
        <fullName evidence="7">Thioredoxin</fullName>
    </submittedName>
</protein>
<keyword evidence="5" id="KW-0676">Redox-active center</keyword>
<evidence type="ECO:0000256" key="1">
    <source>
        <dbReference type="ARBA" id="ARBA00005791"/>
    </source>
</evidence>
<dbReference type="PANTHER" id="PTHR13887:SF14">
    <property type="entry name" value="DISULFIDE BOND FORMATION PROTEIN D"/>
    <property type="match status" value="1"/>
</dbReference>
<name>A0A255G4D6_9ACTN</name>
<evidence type="ECO:0000256" key="3">
    <source>
        <dbReference type="ARBA" id="ARBA00023002"/>
    </source>
</evidence>
<organism evidence="7 8">
    <name type="scientific">Enemella evansiae</name>
    <dbReference type="NCBI Taxonomy" id="2016499"/>
    <lineage>
        <taxon>Bacteria</taxon>
        <taxon>Bacillati</taxon>
        <taxon>Actinomycetota</taxon>
        <taxon>Actinomycetes</taxon>
        <taxon>Propionibacteriales</taxon>
        <taxon>Propionibacteriaceae</taxon>
        <taxon>Enemella</taxon>
    </lineage>
</organism>
<dbReference type="SUPFAM" id="SSF52833">
    <property type="entry name" value="Thioredoxin-like"/>
    <property type="match status" value="1"/>
</dbReference>
<dbReference type="EMBL" id="NMVO01000016">
    <property type="protein sequence ID" value="OYO10789.1"/>
    <property type="molecule type" value="Genomic_DNA"/>
</dbReference>
<dbReference type="InterPro" id="IPR012336">
    <property type="entry name" value="Thioredoxin-like_fold"/>
</dbReference>
<feature type="domain" description="Thioredoxin" evidence="6">
    <location>
        <begin position="23"/>
        <end position="203"/>
    </location>
</feature>
<comment type="similarity">
    <text evidence="1">Belongs to the thioredoxin family. DsbA subfamily.</text>
</comment>
<evidence type="ECO:0000256" key="5">
    <source>
        <dbReference type="ARBA" id="ARBA00023284"/>
    </source>
</evidence>
<dbReference type="InterPro" id="IPR013766">
    <property type="entry name" value="Thioredoxin_domain"/>
</dbReference>
<dbReference type="PROSITE" id="PS51352">
    <property type="entry name" value="THIOREDOXIN_2"/>
    <property type="match status" value="1"/>
</dbReference>
<comment type="caution">
    <text evidence="7">The sequence shown here is derived from an EMBL/GenBank/DDBJ whole genome shotgun (WGS) entry which is preliminary data.</text>
</comment>
<gene>
    <name evidence="7" type="ORF">CGZ94_17230</name>
</gene>
<dbReference type="Proteomes" id="UP000215896">
    <property type="component" value="Unassembled WGS sequence"/>
</dbReference>
<evidence type="ECO:0000256" key="2">
    <source>
        <dbReference type="ARBA" id="ARBA00022729"/>
    </source>
</evidence>
<keyword evidence="3" id="KW-0560">Oxidoreductase</keyword>
<evidence type="ECO:0000259" key="6">
    <source>
        <dbReference type="PROSITE" id="PS51352"/>
    </source>
</evidence>
<keyword evidence="8" id="KW-1185">Reference proteome</keyword>
<sequence>MVVSALVIGVVVLLGNTARERQLAAGPPAELVRADSVFLNRVPDAEVTVVEFLDFECPACAALYPTMEQTRASYGDRVNFVMRYFPLEGHFNAMPAARAVEAAGRQGQWEGMYKLMFENQNRWAGQQVPMDEVFRGFARELGLDMMSWEAAYNNPATRERVAADQADGEKLGVSATPTVFVNGEQLQLRSHSDLPEAIEEALGEQ</sequence>
<dbReference type="Pfam" id="PF13462">
    <property type="entry name" value="Thioredoxin_4"/>
    <property type="match status" value="1"/>
</dbReference>
<dbReference type="AlphaFoldDB" id="A0A255G4D6"/>
<evidence type="ECO:0000313" key="7">
    <source>
        <dbReference type="EMBL" id="OYO10789.1"/>
    </source>
</evidence>
<keyword evidence="2" id="KW-0732">Signal</keyword>